<proteinExistence type="inferred from homology"/>
<keyword evidence="5" id="KW-1185">Reference proteome</keyword>
<feature type="domain" description="Nitroreductase" evidence="3">
    <location>
        <begin position="17"/>
        <end position="162"/>
    </location>
</feature>
<dbReference type="AlphaFoldDB" id="A0A5P9NN64"/>
<dbReference type="SUPFAM" id="SSF55469">
    <property type="entry name" value="FMN-dependent nitroreductase-like"/>
    <property type="match status" value="1"/>
</dbReference>
<evidence type="ECO:0000313" key="5">
    <source>
        <dbReference type="Proteomes" id="UP000326287"/>
    </source>
</evidence>
<evidence type="ECO:0000256" key="1">
    <source>
        <dbReference type="ARBA" id="ARBA00007118"/>
    </source>
</evidence>
<dbReference type="RefSeq" id="WP_153240347.1">
    <property type="nucleotide sequence ID" value="NZ_CP036422.1"/>
</dbReference>
<name>A0A5P9NN64_9GAMM</name>
<dbReference type="CDD" id="cd02138">
    <property type="entry name" value="TdsD-like"/>
    <property type="match status" value="1"/>
</dbReference>
<dbReference type="KEGG" id="halc:EY643_16905"/>
<dbReference type="EMBL" id="CP036422">
    <property type="protein sequence ID" value="QFU77202.1"/>
    <property type="molecule type" value="Genomic_DNA"/>
</dbReference>
<gene>
    <name evidence="4" type="ORF">EY643_16905</name>
</gene>
<dbReference type="InterPro" id="IPR000415">
    <property type="entry name" value="Nitroreductase-like"/>
</dbReference>
<dbReference type="Pfam" id="PF00881">
    <property type="entry name" value="Nitroreductase"/>
    <property type="match status" value="1"/>
</dbReference>
<dbReference type="InterPro" id="IPR029479">
    <property type="entry name" value="Nitroreductase"/>
</dbReference>
<dbReference type="Gene3D" id="3.40.109.10">
    <property type="entry name" value="NADH Oxidase"/>
    <property type="match status" value="1"/>
</dbReference>
<evidence type="ECO:0000259" key="3">
    <source>
        <dbReference type="Pfam" id="PF00881"/>
    </source>
</evidence>
<organism evidence="4 5">
    <name type="scientific">Halioglobus maricola</name>
    <dbReference type="NCBI Taxonomy" id="2601894"/>
    <lineage>
        <taxon>Bacteria</taxon>
        <taxon>Pseudomonadati</taxon>
        <taxon>Pseudomonadota</taxon>
        <taxon>Gammaproteobacteria</taxon>
        <taxon>Cellvibrionales</taxon>
        <taxon>Halieaceae</taxon>
        <taxon>Halioglobus</taxon>
    </lineage>
</organism>
<evidence type="ECO:0000313" key="4">
    <source>
        <dbReference type="EMBL" id="QFU77202.1"/>
    </source>
</evidence>
<evidence type="ECO:0000256" key="2">
    <source>
        <dbReference type="ARBA" id="ARBA00023002"/>
    </source>
</evidence>
<dbReference type="OrthoDB" id="9809288at2"/>
<accession>A0A5P9NN64</accession>
<dbReference type="Proteomes" id="UP000326287">
    <property type="component" value="Chromosome"/>
</dbReference>
<dbReference type="PANTHER" id="PTHR43673:SF10">
    <property type="entry name" value="NADH DEHYDROGENASE_NAD(P)H NITROREDUCTASE XCC3605-RELATED"/>
    <property type="match status" value="1"/>
</dbReference>
<protein>
    <submittedName>
        <fullName evidence="4">Nitroreductase</fullName>
    </submittedName>
</protein>
<sequence length="201" mass="22705">MFDKETETSTEVASLLTRRWSGRAYDPERNPTPDQLESLMEAARWAPSCNNAQPWRFLVCSLQESPDARQAVFESLWELNQKWCAVVPVFIVAVARTRFVEPDQENPWAIYDTGAAALSICLQATEMGLMAHQMAGFDAASVQSAFDVPDVYRPVSVITIGYQLQEEAIPESLHEMERAPRTRKNLDQIRSYGDWGQMSDG</sequence>
<comment type="similarity">
    <text evidence="1">Belongs to the nitroreductase family.</text>
</comment>
<reference evidence="4 5" key="1">
    <citation type="submission" date="2019-02" db="EMBL/GenBank/DDBJ databases">
        <authorList>
            <person name="Li S.-H."/>
        </authorList>
    </citation>
    <scope>NUCLEOTIDE SEQUENCE [LARGE SCALE GENOMIC DNA]</scope>
    <source>
        <strain evidence="4 5">IMCC14385</strain>
    </source>
</reference>
<dbReference type="PANTHER" id="PTHR43673">
    <property type="entry name" value="NAD(P)H NITROREDUCTASE YDGI-RELATED"/>
    <property type="match status" value="1"/>
</dbReference>
<keyword evidence="2" id="KW-0560">Oxidoreductase</keyword>
<dbReference type="GO" id="GO:0016491">
    <property type="term" value="F:oxidoreductase activity"/>
    <property type="evidence" value="ECO:0007669"/>
    <property type="project" value="UniProtKB-KW"/>
</dbReference>